<dbReference type="SUPFAM" id="SSF46785">
    <property type="entry name" value="Winged helix' DNA-binding domain"/>
    <property type="match status" value="1"/>
</dbReference>
<evidence type="ECO:0000256" key="1">
    <source>
        <dbReference type="ARBA" id="ARBA00023015"/>
    </source>
</evidence>
<dbReference type="GO" id="GO:0005829">
    <property type="term" value="C:cytosol"/>
    <property type="evidence" value="ECO:0007669"/>
    <property type="project" value="TreeGrafter"/>
</dbReference>
<dbReference type="AlphaFoldDB" id="A0A7W8M8A6"/>
<gene>
    <name evidence="6" type="ORF">HNQ70_001447</name>
</gene>
<dbReference type="PANTHER" id="PTHR24567">
    <property type="entry name" value="CRP FAMILY TRANSCRIPTIONAL REGULATORY PROTEIN"/>
    <property type="match status" value="1"/>
</dbReference>
<dbReference type="PANTHER" id="PTHR24567:SF74">
    <property type="entry name" value="HTH-TYPE TRANSCRIPTIONAL REGULATOR ARCR"/>
    <property type="match status" value="1"/>
</dbReference>
<feature type="domain" description="Cyclic nucleotide-binding" evidence="4">
    <location>
        <begin position="17"/>
        <end position="137"/>
    </location>
</feature>
<proteinExistence type="predicted"/>
<dbReference type="InterPro" id="IPR036390">
    <property type="entry name" value="WH_DNA-bd_sf"/>
</dbReference>
<sequence>MRAPTIKTRTFLSNLPMFQGLSAPEIDRIAAGTAEVRASKGQTIFQRGDPCVGFHAVVYGQVKLAFVSPQGSEKVIDILGPGQSFGEALMFSDRSYVVYGQALADSLLLHISKEVIDAEIAADPHLARVMLASLSRRLIGLIQDVEAYSLRSGMQRVIGYLLRDVDEYAKAPDDGPVRITLDANKGVIASRLNLTPEHFSRILGELSHEGAIGVRGAEISILDPELLRSHLA</sequence>
<organism evidence="6 7">
    <name type="scientific">Quisquiliibacterium transsilvanicum</name>
    <dbReference type="NCBI Taxonomy" id="1549638"/>
    <lineage>
        <taxon>Bacteria</taxon>
        <taxon>Pseudomonadati</taxon>
        <taxon>Pseudomonadota</taxon>
        <taxon>Betaproteobacteria</taxon>
        <taxon>Burkholderiales</taxon>
        <taxon>Burkholderiaceae</taxon>
        <taxon>Quisquiliibacterium</taxon>
    </lineage>
</organism>
<comment type="caution">
    <text evidence="6">The sequence shown here is derived from an EMBL/GenBank/DDBJ whole genome shotgun (WGS) entry which is preliminary data.</text>
</comment>
<evidence type="ECO:0000313" key="6">
    <source>
        <dbReference type="EMBL" id="MBB5271437.1"/>
    </source>
</evidence>
<dbReference type="InterPro" id="IPR018490">
    <property type="entry name" value="cNMP-bd_dom_sf"/>
</dbReference>
<dbReference type="CDD" id="cd00038">
    <property type="entry name" value="CAP_ED"/>
    <property type="match status" value="1"/>
</dbReference>
<dbReference type="PROSITE" id="PS51063">
    <property type="entry name" value="HTH_CRP_2"/>
    <property type="match status" value="1"/>
</dbReference>
<dbReference type="PROSITE" id="PS50042">
    <property type="entry name" value="CNMP_BINDING_3"/>
    <property type="match status" value="1"/>
</dbReference>
<dbReference type="Gene3D" id="2.60.120.10">
    <property type="entry name" value="Jelly Rolls"/>
    <property type="match status" value="1"/>
</dbReference>
<dbReference type="Gene3D" id="1.10.10.10">
    <property type="entry name" value="Winged helix-like DNA-binding domain superfamily/Winged helix DNA-binding domain"/>
    <property type="match status" value="1"/>
</dbReference>
<name>A0A7W8M8A6_9BURK</name>
<evidence type="ECO:0000259" key="4">
    <source>
        <dbReference type="PROSITE" id="PS50042"/>
    </source>
</evidence>
<dbReference type="SUPFAM" id="SSF51206">
    <property type="entry name" value="cAMP-binding domain-like"/>
    <property type="match status" value="1"/>
</dbReference>
<dbReference type="SMART" id="SM00419">
    <property type="entry name" value="HTH_CRP"/>
    <property type="match status" value="1"/>
</dbReference>
<dbReference type="RefSeq" id="WP_183965812.1">
    <property type="nucleotide sequence ID" value="NZ_BAABEW010000001.1"/>
</dbReference>
<dbReference type="GO" id="GO:0003700">
    <property type="term" value="F:DNA-binding transcription factor activity"/>
    <property type="evidence" value="ECO:0007669"/>
    <property type="project" value="TreeGrafter"/>
</dbReference>
<evidence type="ECO:0000256" key="3">
    <source>
        <dbReference type="ARBA" id="ARBA00023163"/>
    </source>
</evidence>
<evidence type="ECO:0000313" key="7">
    <source>
        <dbReference type="Proteomes" id="UP000532440"/>
    </source>
</evidence>
<dbReference type="SMART" id="SM00100">
    <property type="entry name" value="cNMP"/>
    <property type="match status" value="1"/>
</dbReference>
<dbReference type="InterPro" id="IPR036388">
    <property type="entry name" value="WH-like_DNA-bd_sf"/>
</dbReference>
<dbReference type="InterPro" id="IPR050397">
    <property type="entry name" value="Env_Response_Regulators"/>
</dbReference>
<dbReference type="InterPro" id="IPR000595">
    <property type="entry name" value="cNMP-bd_dom"/>
</dbReference>
<keyword evidence="2" id="KW-0238">DNA-binding</keyword>
<accession>A0A7W8M8A6</accession>
<keyword evidence="1" id="KW-0805">Transcription regulation</keyword>
<dbReference type="GO" id="GO:0003677">
    <property type="term" value="F:DNA binding"/>
    <property type="evidence" value="ECO:0007669"/>
    <property type="project" value="UniProtKB-KW"/>
</dbReference>
<keyword evidence="7" id="KW-1185">Reference proteome</keyword>
<evidence type="ECO:0000259" key="5">
    <source>
        <dbReference type="PROSITE" id="PS51063"/>
    </source>
</evidence>
<dbReference type="Pfam" id="PF00027">
    <property type="entry name" value="cNMP_binding"/>
    <property type="match status" value="1"/>
</dbReference>
<dbReference type="EMBL" id="JACHGB010000003">
    <property type="protein sequence ID" value="MBB5271437.1"/>
    <property type="molecule type" value="Genomic_DNA"/>
</dbReference>
<evidence type="ECO:0000256" key="2">
    <source>
        <dbReference type="ARBA" id="ARBA00023125"/>
    </source>
</evidence>
<feature type="domain" description="HTH crp-type" evidence="5">
    <location>
        <begin position="151"/>
        <end position="225"/>
    </location>
</feature>
<keyword evidence="3" id="KW-0804">Transcription</keyword>
<dbReference type="Proteomes" id="UP000532440">
    <property type="component" value="Unassembled WGS sequence"/>
</dbReference>
<dbReference type="InterPro" id="IPR014710">
    <property type="entry name" value="RmlC-like_jellyroll"/>
</dbReference>
<protein>
    <submittedName>
        <fullName evidence="6">CRP-like cAMP-binding protein</fullName>
    </submittedName>
</protein>
<dbReference type="Pfam" id="PF13545">
    <property type="entry name" value="HTH_Crp_2"/>
    <property type="match status" value="1"/>
</dbReference>
<dbReference type="InterPro" id="IPR012318">
    <property type="entry name" value="HTH_CRP"/>
</dbReference>
<reference evidence="6 7" key="1">
    <citation type="submission" date="2020-08" db="EMBL/GenBank/DDBJ databases">
        <title>Genomic Encyclopedia of Type Strains, Phase IV (KMG-IV): sequencing the most valuable type-strain genomes for metagenomic binning, comparative biology and taxonomic classification.</title>
        <authorList>
            <person name="Goeker M."/>
        </authorList>
    </citation>
    <scope>NUCLEOTIDE SEQUENCE [LARGE SCALE GENOMIC DNA]</scope>
    <source>
        <strain evidence="6 7">DSM 29781</strain>
    </source>
</reference>